<sequence length="852" mass="96335">MWQLAKQKDVMNYEKLQEFVFMVTEAFPGLINHRQRAQLILGLKARVMIQSYLDRLPIASANTDVSVKTTESTFIALVQSLLKDPVERAYFYQEVFPVEYGPQYDAALHVLLWELLSKLEKLLPVPDLKQTAAWLGSAPSVWEECVQSSPEDLSLIFQHYKIFPPVTVFFSSFFLGGPSSTIGSCIMSALSIPPSQKTNISVGLESIHNYANVLNPVTLVGTDQYSVVAVYTEVEVGASEVDQEMIESAEVQLQTDFYEEEIVSADNAGCEEATSSRAEETSETVDVAKSNDSSLNDELGNAPDEGKTHDGQETSDEKTDEKQGNVEEVKEDFQPEGVESNMDSWADLKGDRESFSVHEEMTDVPSEDPVSETQQSPSSANVRRSTRLQMKTPPNEIFTSIKLFPKRNTEESKAEQSDNQSNAPQSQSRQKALACETCGKTFTRSSDVRRHQLTHTGERPFCCSRCDRTFQHSWDLAKHESKHHGVAISFSCELCGSSFANLRALTVHHKKSHSEESQLPQICSICSHSFPTSSELHEHRKSHVAAKRYICQQCGEGFDSLLARSQHRQMHQVKSQFKCPHCEKTYTRRSDVKRHLSTHTGERPYQCNQCSKRFSLRFMLMKHLRVHTGERPFQCSHCPKRFTLVSVLARHERMHTGEKPFLCSQCGKGFLSQGELSKHHRSHVDDRPYSCPQCDKRFKSKKTQQEHIVSHTGARPYPCAYCGKGFTKPYALTRHNLIHTGERPFPCGHCEKSFLTLGEAQLHQRIHTGERPYPCNVCELKFKSSSELARHKRSHSGLKPLKPYCEQCMKTFPSKATLKKHMKKHTEEGEAAQSHCTVKSQGRSECSPSLSR</sequence>
<dbReference type="FunFam" id="3.30.160.60:FF:000870">
    <property type="entry name" value="zinc finger protein 197 isoform X1"/>
    <property type="match status" value="1"/>
</dbReference>
<feature type="compositionally biased region" description="Polar residues" evidence="12">
    <location>
        <begin position="834"/>
        <end position="852"/>
    </location>
</feature>
<protein>
    <submittedName>
        <fullName evidence="14">Si:zfos-932h1.3</fullName>
    </submittedName>
</protein>
<evidence type="ECO:0000313" key="14">
    <source>
        <dbReference type="Ensembl" id="ENSSLUP00000003927.1"/>
    </source>
</evidence>
<dbReference type="InterPro" id="IPR029400">
    <property type="entry name" value="TINF2_N"/>
</dbReference>
<dbReference type="PANTHER" id="PTHR24384">
    <property type="entry name" value="FINGER PUTATIVE TRANSCRIPTION FACTOR FAMILY-RELATED"/>
    <property type="match status" value="1"/>
</dbReference>
<evidence type="ECO:0000256" key="11">
    <source>
        <dbReference type="PROSITE-ProRule" id="PRU00042"/>
    </source>
</evidence>
<feature type="domain" description="C2H2-type" evidence="13">
    <location>
        <begin position="689"/>
        <end position="716"/>
    </location>
</feature>
<dbReference type="FunFam" id="3.30.160.60:FF:000139">
    <property type="entry name" value="zinc finger protein 1 homolog"/>
    <property type="match status" value="1"/>
</dbReference>
<feature type="domain" description="C2H2-type" evidence="13">
    <location>
        <begin position="521"/>
        <end position="548"/>
    </location>
</feature>
<dbReference type="Pfam" id="PF13912">
    <property type="entry name" value="zf-C2H2_6"/>
    <property type="match status" value="2"/>
</dbReference>
<dbReference type="PROSITE" id="PS50157">
    <property type="entry name" value="ZINC_FINGER_C2H2_2"/>
    <property type="match status" value="14"/>
</dbReference>
<accession>A0A8C9X2K6</accession>
<evidence type="ECO:0000259" key="13">
    <source>
        <dbReference type="PROSITE" id="PS50157"/>
    </source>
</evidence>
<feature type="region of interest" description="Disordered" evidence="12">
    <location>
        <begin position="268"/>
        <end position="343"/>
    </location>
</feature>
<evidence type="ECO:0000256" key="8">
    <source>
        <dbReference type="ARBA" id="ARBA00023125"/>
    </source>
</evidence>
<feature type="domain" description="C2H2-type" evidence="13">
    <location>
        <begin position="461"/>
        <end position="485"/>
    </location>
</feature>
<feature type="domain" description="C2H2-type" evidence="13">
    <location>
        <begin position="490"/>
        <end position="518"/>
    </location>
</feature>
<feature type="domain" description="C2H2-type" evidence="13">
    <location>
        <begin position="773"/>
        <end position="800"/>
    </location>
</feature>
<evidence type="ECO:0000256" key="1">
    <source>
        <dbReference type="ARBA" id="ARBA00004123"/>
    </source>
</evidence>
<dbReference type="Pfam" id="PF13894">
    <property type="entry name" value="zf-C2H2_4"/>
    <property type="match status" value="1"/>
</dbReference>
<evidence type="ECO:0000313" key="15">
    <source>
        <dbReference type="Proteomes" id="UP000694568"/>
    </source>
</evidence>
<feature type="compositionally biased region" description="Basic and acidic residues" evidence="12">
    <location>
        <begin position="407"/>
        <end position="416"/>
    </location>
</feature>
<dbReference type="FunFam" id="3.30.160.60:FF:001485">
    <property type="entry name" value="Krueppel-related zinc finger protein"/>
    <property type="match status" value="1"/>
</dbReference>
<evidence type="ECO:0000256" key="5">
    <source>
        <dbReference type="ARBA" id="ARBA00022771"/>
    </source>
</evidence>
<feature type="compositionally biased region" description="Polar residues" evidence="12">
    <location>
        <begin position="371"/>
        <end position="389"/>
    </location>
</feature>
<feature type="domain" description="C2H2-type" evidence="13">
    <location>
        <begin position="633"/>
        <end position="660"/>
    </location>
</feature>
<evidence type="ECO:0000256" key="10">
    <source>
        <dbReference type="ARBA" id="ARBA00023242"/>
    </source>
</evidence>
<keyword evidence="15" id="KW-1185">Reference proteome</keyword>
<dbReference type="Ensembl" id="ENSSLUT00000004051.1">
    <property type="protein sequence ID" value="ENSSLUP00000003927.1"/>
    <property type="gene ID" value="ENSSLUG00000001721.1"/>
</dbReference>
<feature type="region of interest" description="Disordered" evidence="12">
    <location>
        <begin position="355"/>
        <end position="430"/>
    </location>
</feature>
<reference evidence="14" key="2">
    <citation type="submission" date="2025-09" db="UniProtKB">
        <authorList>
            <consortium name="Ensembl"/>
        </authorList>
    </citation>
    <scope>IDENTIFICATION</scope>
</reference>
<dbReference type="Pfam" id="PF14973">
    <property type="entry name" value="TINF2_N"/>
    <property type="match status" value="1"/>
</dbReference>
<dbReference type="Gene3D" id="3.30.160.60">
    <property type="entry name" value="Classic Zinc Finger"/>
    <property type="match status" value="13"/>
</dbReference>
<dbReference type="FunFam" id="3.30.160.60:FF:000322">
    <property type="entry name" value="GDNF-inducible zinc finger protein 1"/>
    <property type="match status" value="1"/>
</dbReference>
<proteinExistence type="inferred from homology"/>
<feature type="domain" description="C2H2-type" evidence="13">
    <location>
        <begin position="661"/>
        <end position="688"/>
    </location>
</feature>
<dbReference type="GeneTree" id="ENSGT00940000153582"/>
<name>A0A8C9X2K6_SANLU</name>
<dbReference type="GO" id="GO:0005634">
    <property type="term" value="C:nucleus"/>
    <property type="evidence" value="ECO:0007669"/>
    <property type="project" value="UniProtKB-SubCell"/>
</dbReference>
<keyword evidence="10" id="KW-0539">Nucleus</keyword>
<dbReference type="PANTHER" id="PTHR24384:SF189">
    <property type="entry name" value="C2H2-TYPE DOMAIN-CONTAINING PROTEIN-RELATED"/>
    <property type="match status" value="1"/>
</dbReference>
<comment type="similarity">
    <text evidence="2">Belongs to the krueppel C2H2-type zinc-finger protein family.</text>
</comment>
<feature type="domain" description="C2H2-type" evidence="13">
    <location>
        <begin position="717"/>
        <end position="744"/>
    </location>
</feature>
<gene>
    <name evidence="14" type="primary">si:zfos-932h1.3</name>
</gene>
<evidence type="ECO:0000256" key="6">
    <source>
        <dbReference type="ARBA" id="ARBA00022833"/>
    </source>
</evidence>
<dbReference type="SMART" id="SM00355">
    <property type="entry name" value="ZnF_C2H2"/>
    <property type="match status" value="14"/>
</dbReference>
<dbReference type="AlphaFoldDB" id="A0A8C9X2K6"/>
<dbReference type="CDD" id="cd11657">
    <property type="entry name" value="TIN2_N"/>
    <property type="match status" value="1"/>
</dbReference>
<reference evidence="14" key="1">
    <citation type="submission" date="2025-08" db="UniProtKB">
        <authorList>
            <consortium name="Ensembl"/>
        </authorList>
    </citation>
    <scope>IDENTIFICATION</scope>
</reference>
<evidence type="ECO:0000256" key="2">
    <source>
        <dbReference type="ARBA" id="ARBA00006991"/>
    </source>
</evidence>
<evidence type="ECO:0000256" key="3">
    <source>
        <dbReference type="ARBA" id="ARBA00022723"/>
    </source>
</evidence>
<feature type="domain" description="C2H2-type" evidence="13">
    <location>
        <begin position="577"/>
        <end position="604"/>
    </location>
</feature>
<dbReference type="Pfam" id="PF00096">
    <property type="entry name" value="zf-C2H2"/>
    <property type="match status" value="7"/>
</dbReference>
<dbReference type="FunFam" id="3.30.160.60:FF:002343">
    <property type="entry name" value="Zinc finger protein 33A"/>
    <property type="match status" value="2"/>
</dbReference>
<dbReference type="FunFam" id="3.30.160.60:FF:000624">
    <property type="entry name" value="zinc finger protein 697"/>
    <property type="match status" value="1"/>
</dbReference>
<dbReference type="GO" id="GO:0008270">
    <property type="term" value="F:zinc ion binding"/>
    <property type="evidence" value="ECO:0007669"/>
    <property type="project" value="UniProtKB-KW"/>
</dbReference>
<feature type="domain" description="C2H2-type" evidence="13">
    <location>
        <begin position="433"/>
        <end position="460"/>
    </location>
</feature>
<evidence type="ECO:0000256" key="9">
    <source>
        <dbReference type="ARBA" id="ARBA00023163"/>
    </source>
</evidence>
<dbReference type="GO" id="GO:0000981">
    <property type="term" value="F:DNA-binding transcription factor activity, RNA polymerase II-specific"/>
    <property type="evidence" value="ECO:0007669"/>
    <property type="project" value="TreeGrafter"/>
</dbReference>
<keyword evidence="3" id="KW-0479">Metal-binding</keyword>
<dbReference type="Proteomes" id="UP000694568">
    <property type="component" value="Unplaced"/>
</dbReference>
<dbReference type="PROSITE" id="PS00028">
    <property type="entry name" value="ZINC_FINGER_C2H2_1"/>
    <property type="match status" value="14"/>
</dbReference>
<evidence type="ECO:0000256" key="12">
    <source>
        <dbReference type="SAM" id="MobiDB-lite"/>
    </source>
</evidence>
<keyword evidence="9" id="KW-0804">Transcription</keyword>
<dbReference type="GO" id="GO:0000978">
    <property type="term" value="F:RNA polymerase II cis-regulatory region sequence-specific DNA binding"/>
    <property type="evidence" value="ECO:0007669"/>
    <property type="project" value="TreeGrafter"/>
</dbReference>
<dbReference type="InterPro" id="IPR013087">
    <property type="entry name" value="Znf_C2H2_type"/>
</dbReference>
<dbReference type="InterPro" id="IPR036236">
    <property type="entry name" value="Znf_C2H2_sf"/>
</dbReference>
<feature type="domain" description="C2H2-type" evidence="13">
    <location>
        <begin position="605"/>
        <end position="632"/>
    </location>
</feature>
<dbReference type="InterPro" id="IPR050752">
    <property type="entry name" value="C2H2-ZF_domain"/>
</dbReference>
<comment type="subcellular location">
    <subcellularLocation>
        <location evidence="1">Nucleus</location>
    </subcellularLocation>
</comment>
<dbReference type="SUPFAM" id="SSF57667">
    <property type="entry name" value="beta-beta-alpha zinc fingers"/>
    <property type="match status" value="7"/>
</dbReference>
<keyword evidence="5 11" id="KW-0863">Zinc-finger</keyword>
<feature type="region of interest" description="Disordered" evidence="12">
    <location>
        <begin position="824"/>
        <end position="852"/>
    </location>
</feature>
<evidence type="ECO:0000256" key="7">
    <source>
        <dbReference type="ARBA" id="ARBA00023015"/>
    </source>
</evidence>
<feature type="domain" description="C2H2-type" evidence="13">
    <location>
        <begin position="803"/>
        <end position="830"/>
    </location>
</feature>
<keyword evidence="4" id="KW-0677">Repeat</keyword>
<feature type="compositionally biased region" description="Polar residues" evidence="12">
    <location>
        <begin position="417"/>
        <end position="430"/>
    </location>
</feature>
<keyword evidence="7" id="KW-0805">Transcription regulation</keyword>
<keyword evidence="8" id="KW-0238">DNA-binding</keyword>
<feature type="domain" description="C2H2-type" evidence="13">
    <location>
        <begin position="745"/>
        <end position="772"/>
    </location>
</feature>
<organism evidence="14 15">
    <name type="scientific">Sander lucioperca</name>
    <name type="common">Pike-perch</name>
    <name type="synonym">Perca lucioperca</name>
    <dbReference type="NCBI Taxonomy" id="283035"/>
    <lineage>
        <taxon>Eukaryota</taxon>
        <taxon>Metazoa</taxon>
        <taxon>Chordata</taxon>
        <taxon>Craniata</taxon>
        <taxon>Vertebrata</taxon>
        <taxon>Euteleostomi</taxon>
        <taxon>Actinopterygii</taxon>
        <taxon>Neopterygii</taxon>
        <taxon>Teleostei</taxon>
        <taxon>Neoteleostei</taxon>
        <taxon>Acanthomorphata</taxon>
        <taxon>Eupercaria</taxon>
        <taxon>Perciformes</taxon>
        <taxon>Percoidei</taxon>
        <taxon>Percidae</taxon>
        <taxon>Luciopercinae</taxon>
        <taxon>Sander</taxon>
    </lineage>
</organism>
<keyword evidence="6" id="KW-0862">Zinc</keyword>
<dbReference type="FunFam" id="3.30.160.60:FF:001498">
    <property type="entry name" value="Zinc finger protein 404"/>
    <property type="match status" value="1"/>
</dbReference>
<feature type="domain" description="C2H2-type" evidence="13">
    <location>
        <begin position="549"/>
        <end position="576"/>
    </location>
</feature>
<feature type="compositionally biased region" description="Basic and acidic residues" evidence="12">
    <location>
        <begin position="304"/>
        <end position="333"/>
    </location>
</feature>
<evidence type="ECO:0000256" key="4">
    <source>
        <dbReference type="ARBA" id="ARBA00022737"/>
    </source>
</evidence>